<dbReference type="Proteomes" id="UP000190367">
    <property type="component" value="Unassembled WGS sequence"/>
</dbReference>
<dbReference type="EMBL" id="FUWZ01000006">
    <property type="protein sequence ID" value="SKA43458.1"/>
    <property type="molecule type" value="Genomic_DNA"/>
</dbReference>
<evidence type="ECO:0000256" key="1">
    <source>
        <dbReference type="ARBA" id="ARBA00023015"/>
    </source>
</evidence>
<dbReference type="PANTHER" id="PTHR38465">
    <property type="entry name" value="HTH-TYPE TRANSCRIPTIONAL REGULATOR MJ1563-RELATED"/>
    <property type="match status" value="1"/>
</dbReference>
<dbReference type="SUPFAM" id="SSF46785">
    <property type="entry name" value="Winged helix' DNA-binding domain"/>
    <property type="match status" value="1"/>
</dbReference>
<keyword evidence="1" id="KW-0805">Transcription regulation</keyword>
<feature type="domain" description="Transcription regulator TrmB N-terminal" evidence="4">
    <location>
        <begin position="15"/>
        <end position="80"/>
    </location>
</feature>
<keyword evidence="6" id="KW-1185">Reference proteome</keyword>
<dbReference type="InterPro" id="IPR052362">
    <property type="entry name" value="HTH-GbsR_regulator"/>
</dbReference>
<evidence type="ECO:0000256" key="2">
    <source>
        <dbReference type="ARBA" id="ARBA00023125"/>
    </source>
</evidence>
<accession>A0A1T4TT09</accession>
<dbReference type="Pfam" id="PF01978">
    <property type="entry name" value="TrmB"/>
    <property type="match status" value="1"/>
</dbReference>
<dbReference type="PANTHER" id="PTHR38465:SF1">
    <property type="entry name" value="HTH-TYPE TRANSCRIPTIONAL REGULATOR MJ1563-RELATED"/>
    <property type="match status" value="1"/>
</dbReference>
<dbReference type="Gene3D" id="1.10.10.10">
    <property type="entry name" value="Winged helix-like DNA-binding domain superfamily/Winged helix DNA-binding domain"/>
    <property type="match status" value="1"/>
</dbReference>
<dbReference type="InterPro" id="IPR036388">
    <property type="entry name" value="WH-like_DNA-bd_sf"/>
</dbReference>
<gene>
    <name evidence="5" type="ORF">SAMN04488128_106192</name>
</gene>
<proteinExistence type="predicted"/>
<reference evidence="6" key="1">
    <citation type="submission" date="2017-02" db="EMBL/GenBank/DDBJ databases">
        <authorList>
            <person name="Varghese N."/>
            <person name="Submissions S."/>
        </authorList>
    </citation>
    <scope>NUCLEOTIDE SEQUENCE [LARGE SCALE GENOMIC DNA]</scope>
    <source>
        <strain evidence="6">DSM 22224</strain>
    </source>
</reference>
<dbReference type="STRING" id="634771.SAMN04488128_106192"/>
<sequence length="154" mass="17812">MENYRDRIEKLSTAMENLGLTPVAARVYVYLLLCEGHQATFEQIVEYFGVSKSAVSNAIKMLEATKMISAKTMGGQRKRYFSANVVSMFNEDTFTAKIKVFFHTLDEIRSIRQTDDELNQELEEVSMLYKMMLVEMPLIFERWKRTIALNKASS</sequence>
<evidence type="ECO:0000256" key="3">
    <source>
        <dbReference type="ARBA" id="ARBA00023163"/>
    </source>
</evidence>
<dbReference type="OrthoDB" id="1807857at2"/>
<dbReference type="InterPro" id="IPR036390">
    <property type="entry name" value="WH_DNA-bd_sf"/>
</dbReference>
<evidence type="ECO:0000313" key="5">
    <source>
        <dbReference type="EMBL" id="SKA43458.1"/>
    </source>
</evidence>
<dbReference type="InterPro" id="IPR002831">
    <property type="entry name" value="Tscrpt_reg_TrmB_N"/>
</dbReference>
<name>A0A1T4TT09_9BACT</name>
<evidence type="ECO:0000259" key="4">
    <source>
        <dbReference type="Pfam" id="PF01978"/>
    </source>
</evidence>
<evidence type="ECO:0000313" key="6">
    <source>
        <dbReference type="Proteomes" id="UP000190367"/>
    </source>
</evidence>
<organism evidence="5 6">
    <name type="scientific">Chitinophaga eiseniae</name>
    <dbReference type="NCBI Taxonomy" id="634771"/>
    <lineage>
        <taxon>Bacteria</taxon>
        <taxon>Pseudomonadati</taxon>
        <taxon>Bacteroidota</taxon>
        <taxon>Chitinophagia</taxon>
        <taxon>Chitinophagales</taxon>
        <taxon>Chitinophagaceae</taxon>
        <taxon>Chitinophaga</taxon>
    </lineage>
</organism>
<protein>
    <submittedName>
        <fullName evidence="5">Sugar-specific transcriptional regulator TrmB</fullName>
    </submittedName>
</protein>
<dbReference type="RefSeq" id="WP_078672555.1">
    <property type="nucleotide sequence ID" value="NZ_FUWZ01000006.1"/>
</dbReference>
<dbReference type="GO" id="GO:0003677">
    <property type="term" value="F:DNA binding"/>
    <property type="evidence" value="ECO:0007669"/>
    <property type="project" value="UniProtKB-KW"/>
</dbReference>
<dbReference type="AlphaFoldDB" id="A0A1T4TT09"/>
<keyword evidence="2" id="KW-0238">DNA-binding</keyword>
<keyword evidence="3" id="KW-0804">Transcription</keyword>